<dbReference type="InterPro" id="IPR007197">
    <property type="entry name" value="rSAM"/>
</dbReference>
<evidence type="ECO:0000256" key="7">
    <source>
        <dbReference type="ARBA" id="ARBA00023014"/>
    </source>
</evidence>
<dbReference type="InterPro" id="IPR058240">
    <property type="entry name" value="rSAM_sf"/>
</dbReference>
<keyword evidence="6" id="KW-0408">Iron</keyword>
<evidence type="ECO:0000313" key="12">
    <source>
        <dbReference type="EMBL" id="KNZ68711.1"/>
    </source>
</evidence>
<evidence type="ECO:0000256" key="5">
    <source>
        <dbReference type="ARBA" id="ARBA00022898"/>
    </source>
</evidence>
<dbReference type="GO" id="GO:0016869">
    <property type="term" value="F:intramolecular aminotransferase activity"/>
    <property type="evidence" value="ECO:0007669"/>
    <property type="project" value="InterPro"/>
</dbReference>
<evidence type="ECO:0000256" key="8">
    <source>
        <dbReference type="ARBA" id="ARBA00023235"/>
    </source>
</evidence>
<dbReference type="NCBIfam" id="TIGR00238">
    <property type="entry name" value="KamA family radical SAM protein"/>
    <property type="match status" value="1"/>
</dbReference>
<keyword evidence="2 9" id="KW-0004">4Fe-4S</keyword>
<feature type="modified residue" description="N6-(pyridoxal phosphate)lysine" evidence="10">
    <location>
        <position position="404"/>
    </location>
</feature>
<evidence type="ECO:0000256" key="6">
    <source>
        <dbReference type="ARBA" id="ARBA00023004"/>
    </source>
</evidence>
<feature type="domain" description="Radical SAM core" evidence="11">
    <location>
        <begin position="178"/>
        <end position="399"/>
    </location>
</feature>
<keyword evidence="5 10" id="KW-0663">Pyridoxal phosphate</keyword>
<dbReference type="NCBIfam" id="TIGR04368">
    <property type="entry name" value="Glu_2_3_NH3_mut"/>
    <property type="match status" value="1"/>
</dbReference>
<evidence type="ECO:0000313" key="13">
    <source>
        <dbReference type="Proteomes" id="UP000037175"/>
    </source>
</evidence>
<dbReference type="InterPro" id="IPR025895">
    <property type="entry name" value="LAM_C_dom"/>
</dbReference>
<proteinExistence type="predicted"/>
<dbReference type="SUPFAM" id="SSF102114">
    <property type="entry name" value="Radical SAM enzymes"/>
    <property type="match status" value="1"/>
</dbReference>
<dbReference type="SFLD" id="SFLDG01070">
    <property type="entry name" value="PLP-dependent"/>
    <property type="match status" value="1"/>
</dbReference>
<reference evidence="13" key="1">
    <citation type="submission" date="2015-07" db="EMBL/GenBank/DDBJ databases">
        <title>Complete Genome of Thermincola ferriacetica strain Z-0001T.</title>
        <authorList>
            <person name="Lusk B."/>
            <person name="Badalamenti J.P."/>
            <person name="Parameswaran P."/>
            <person name="Bond D.R."/>
            <person name="Torres C.I."/>
        </authorList>
    </citation>
    <scope>NUCLEOTIDE SEQUENCE [LARGE SCALE GENOMIC DNA]</scope>
    <source>
        <strain evidence="13">Z-0001</strain>
    </source>
</reference>
<evidence type="ECO:0000256" key="4">
    <source>
        <dbReference type="ARBA" id="ARBA00022723"/>
    </source>
</evidence>
<comment type="caution">
    <text evidence="12">The sequence shown here is derived from an EMBL/GenBank/DDBJ whole genome shotgun (WGS) entry which is preliminary data.</text>
</comment>
<dbReference type="GO" id="GO:0046872">
    <property type="term" value="F:metal ion binding"/>
    <property type="evidence" value="ECO:0007669"/>
    <property type="project" value="UniProtKB-KW"/>
</dbReference>
<dbReference type="SFLD" id="SFLDS00029">
    <property type="entry name" value="Radical_SAM"/>
    <property type="match status" value="1"/>
</dbReference>
<feature type="binding site" evidence="9">
    <location>
        <position position="199"/>
    </location>
    <ligand>
        <name>[4Fe-4S] cluster</name>
        <dbReference type="ChEBI" id="CHEBI:49883"/>
        <note>4Fe-4S-S-AdoMet</note>
    </ligand>
</feature>
<protein>
    <submittedName>
        <fullName evidence="12">Lysine 2,3-aminomutase YodO family protein</fullName>
    </submittedName>
</protein>
<dbReference type="PROSITE" id="PS51918">
    <property type="entry name" value="RADICAL_SAM"/>
    <property type="match status" value="1"/>
</dbReference>
<dbReference type="InterPro" id="IPR013785">
    <property type="entry name" value="Aldolase_TIM"/>
</dbReference>
<dbReference type="PANTHER" id="PTHR30538">
    <property type="entry name" value="LYSINE 2,3-AMINOMUTASE-RELATED"/>
    <property type="match status" value="1"/>
</dbReference>
<dbReference type="PIRSF" id="PIRSF004911">
    <property type="entry name" value="DUF160"/>
    <property type="match status" value="1"/>
</dbReference>
<keyword evidence="3" id="KW-0949">S-adenosyl-L-methionine</keyword>
<evidence type="ECO:0000259" key="11">
    <source>
        <dbReference type="PROSITE" id="PS51918"/>
    </source>
</evidence>
<comment type="cofactor">
    <cofactor evidence="1 10">
        <name>pyridoxal 5'-phosphate</name>
        <dbReference type="ChEBI" id="CHEBI:597326"/>
    </cofactor>
</comment>
<dbReference type="InterPro" id="IPR030801">
    <property type="entry name" value="Glu_2_3_NH3_mut"/>
</dbReference>
<dbReference type="SFLD" id="SFLDF00290">
    <property type="entry name" value="glutamate_2_3-aminomutase"/>
    <property type="match status" value="1"/>
</dbReference>
<dbReference type="Pfam" id="PF12544">
    <property type="entry name" value="LAM_C"/>
    <property type="match status" value="1"/>
</dbReference>
<feature type="binding site" evidence="9">
    <location>
        <position position="196"/>
    </location>
    <ligand>
        <name>[4Fe-4S] cluster</name>
        <dbReference type="ChEBI" id="CHEBI:49883"/>
        <note>4Fe-4S-S-AdoMet</note>
    </ligand>
</feature>
<evidence type="ECO:0000256" key="2">
    <source>
        <dbReference type="ARBA" id="ARBA00022485"/>
    </source>
</evidence>
<dbReference type="GO" id="GO:0051539">
    <property type="term" value="F:4 iron, 4 sulfur cluster binding"/>
    <property type="evidence" value="ECO:0007669"/>
    <property type="project" value="UniProtKB-KW"/>
</dbReference>
<feature type="binding site" evidence="9">
    <location>
        <position position="192"/>
    </location>
    <ligand>
        <name>[4Fe-4S] cluster</name>
        <dbReference type="ChEBI" id="CHEBI:49883"/>
        <note>4Fe-4S-S-AdoMet</note>
    </ligand>
</feature>
<keyword evidence="13" id="KW-1185">Reference proteome</keyword>
<keyword evidence="4 9" id="KW-0479">Metal-binding</keyword>
<dbReference type="Gene3D" id="6.10.140.1170">
    <property type="match status" value="1"/>
</dbReference>
<dbReference type="Pfam" id="PF04055">
    <property type="entry name" value="Radical_SAM"/>
    <property type="match status" value="1"/>
</dbReference>
<dbReference type="Proteomes" id="UP000037175">
    <property type="component" value="Unassembled WGS sequence"/>
</dbReference>
<dbReference type="PANTHER" id="PTHR30538:SF1">
    <property type="entry name" value="L-LYSINE 2,3-AMINOMUTASE"/>
    <property type="match status" value="1"/>
</dbReference>
<dbReference type="EMBL" id="LGTE01000023">
    <property type="protein sequence ID" value="KNZ68711.1"/>
    <property type="molecule type" value="Genomic_DNA"/>
</dbReference>
<dbReference type="PATRIC" id="fig|281456.6.peg.2818"/>
<name>A0A0L6VZS6_9FIRM</name>
<gene>
    <name evidence="12" type="ORF">Tfer_2706</name>
</gene>
<dbReference type="Gene3D" id="3.20.20.70">
    <property type="entry name" value="Aldolase class I"/>
    <property type="match status" value="1"/>
</dbReference>
<evidence type="ECO:0000256" key="3">
    <source>
        <dbReference type="ARBA" id="ARBA00022691"/>
    </source>
</evidence>
<accession>A0A0L6VZS6</accession>
<dbReference type="RefSeq" id="WP_152909054.1">
    <property type="nucleotide sequence ID" value="NZ_LGTE01000023.1"/>
</dbReference>
<keyword evidence="7 9" id="KW-0411">Iron-sulfur</keyword>
<keyword evidence="8" id="KW-0413">Isomerase</keyword>
<organism evidence="12 13">
    <name type="scientific">Thermincola ferriacetica</name>
    <dbReference type="NCBI Taxonomy" id="281456"/>
    <lineage>
        <taxon>Bacteria</taxon>
        <taxon>Bacillati</taxon>
        <taxon>Bacillota</taxon>
        <taxon>Clostridia</taxon>
        <taxon>Eubacteriales</taxon>
        <taxon>Thermincolaceae</taxon>
        <taxon>Thermincola</taxon>
    </lineage>
</organism>
<evidence type="ECO:0000256" key="1">
    <source>
        <dbReference type="ARBA" id="ARBA00001933"/>
    </source>
</evidence>
<evidence type="ECO:0000256" key="9">
    <source>
        <dbReference type="PIRSR" id="PIRSR004911-1"/>
    </source>
</evidence>
<evidence type="ECO:0000256" key="10">
    <source>
        <dbReference type="PIRSR" id="PIRSR603739-50"/>
    </source>
</evidence>
<dbReference type="CDD" id="cd01335">
    <property type="entry name" value="Radical_SAM"/>
    <property type="match status" value="1"/>
</dbReference>
<dbReference type="InterPro" id="IPR003739">
    <property type="entry name" value="Lys_aminomutase/Glu_NH3_mut"/>
</dbReference>
<dbReference type="AlphaFoldDB" id="A0A0L6VZS6"/>
<sequence>MVMKEDYMLHQEVENSSAKNNQVQRIITPEEKRQVALERAAELKLRIEDYLVARDHIETGFDQWPRIEKRKARILQVLNGTEADWNDWKWHMKNRIRDVEVLAQIIDLTEKEIEDIKKVGQKFRWAISPYYASLMSERDPSCPVRLQAIPSILELLDQSGKDDPMGEEFTSPAPCITRRYPDRLIINVTNQCAMYCRHCQRRRNIGEVDRNKPRSEIKAAIEYIRANPEIRDVLITGGDALLLSNSELDWILTQLDSIPHVEIKRIGTRTLVSMPQRITPQLCEILEKHPPLYINTQFNHPKEITPAVAEACDKLIKAGAVLGNQAVLLNGINNNVHVMKKLNHELLKVRIRPYYIFHAKTVTGTSHFITKVEEGIKIMEKLRGYTSGLAVPTYIINAPKGYGKTPMLPEYLISSGEDEIVIRTWEKKVMSYPNKKHFKTDLNLVKST</sequence>